<feature type="region of interest" description="Disordered" evidence="1">
    <location>
        <begin position="631"/>
        <end position="650"/>
    </location>
</feature>
<organism evidence="2 3">
    <name type="scientific">Hyaloscypha bicolor E</name>
    <dbReference type="NCBI Taxonomy" id="1095630"/>
    <lineage>
        <taxon>Eukaryota</taxon>
        <taxon>Fungi</taxon>
        <taxon>Dikarya</taxon>
        <taxon>Ascomycota</taxon>
        <taxon>Pezizomycotina</taxon>
        <taxon>Leotiomycetes</taxon>
        <taxon>Helotiales</taxon>
        <taxon>Hyaloscyphaceae</taxon>
        <taxon>Hyaloscypha</taxon>
        <taxon>Hyaloscypha bicolor</taxon>
    </lineage>
</organism>
<sequence length="801" mass="88316">MQVIVDRQRGATWDKSRSSRTCRLQVVLSSYSVESTPTDDVFTASRKYFDERQVLVSAKVAGRWSLVVGCQQRRNGRKKEKRGRSSAAGLLLVKLGLVETPAPSPKGGSQASGSSCRMDFAPTQRWPFTLHNPTPLLSVSPLSLLLSLPKDPSTVSHFVTSHRYFAPVGFHFADRTSSGSVAMFDVSWVDPTRETVGQRKNRKEHSISARNVSRRSSIHSSGSGSTESPSTKTKPSLLNIFGSVKTPSLSRTGSHPKSSSLRVQDASKASRRISSYTVTSDTSTQEFSDPTSTPRFPANGFFNGPYLSDNQSALSEVSESVFSGRTSRSRKTESTWSSVESTTSGRSVQPLSPISFVTQSTEVTISPSNSVKAVEQLATVVRISSVVPVVNLPKRSSSVTSKESQSTSFTAASRGQKDSWKPPEIWECLDDEDVLPRATVPELFVPPFRQADKKRRDGPRQRPPPVELQLLQRNIRRMEAASPKIILERLKEEWVEVVDASVYRELELEKQLWMLFALRSLKKKSSMTHESDTNVPASGIAKTLSLYENHASCSILSALTTAKEVHHLSPTPLSPKSYPNIHPLAVPGLTSQLPYTSNLFTSIQAFCLPALLPAASLPLILKECHRTLVSAPSPPSPTEPTPCSSTTTIVPIKPIPQTGKGGTLHLTILDPSPLPATLGPRLRAWLDNHLILNLERQFRCINPSRLFPIWLADAGLRAEGSTIVNVRFFAFVGTDMANGEDEADRTKQELKSVAGRMLWKEMWGGYVEGEKWWWDDEVVVEECERMGTCWEYAVIEGVKEG</sequence>
<feature type="region of interest" description="Disordered" evidence="1">
    <location>
        <begin position="394"/>
        <end position="419"/>
    </location>
</feature>
<dbReference type="Proteomes" id="UP000235371">
    <property type="component" value="Unassembled WGS sequence"/>
</dbReference>
<feature type="region of interest" description="Disordered" evidence="1">
    <location>
        <begin position="194"/>
        <end position="302"/>
    </location>
</feature>
<feature type="region of interest" description="Disordered" evidence="1">
    <location>
        <begin position="319"/>
        <end position="348"/>
    </location>
</feature>
<evidence type="ECO:0000313" key="3">
    <source>
        <dbReference type="Proteomes" id="UP000235371"/>
    </source>
</evidence>
<dbReference type="InParanoid" id="A0A2J6T655"/>
<feature type="compositionally biased region" description="Basic and acidic residues" evidence="1">
    <location>
        <begin position="450"/>
        <end position="460"/>
    </location>
</feature>
<dbReference type="GeneID" id="36591378"/>
<evidence type="ECO:0000313" key="2">
    <source>
        <dbReference type="EMBL" id="PMD58497.1"/>
    </source>
</evidence>
<feature type="compositionally biased region" description="Low complexity" evidence="1">
    <location>
        <begin position="218"/>
        <end position="236"/>
    </location>
</feature>
<evidence type="ECO:0000256" key="1">
    <source>
        <dbReference type="SAM" id="MobiDB-lite"/>
    </source>
</evidence>
<proteinExistence type="predicted"/>
<feature type="compositionally biased region" description="Polar residues" evidence="1">
    <location>
        <begin position="272"/>
        <end position="294"/>
    </location>
</feature>
<protein>
    <submittedName>
        <fullName evidence="2">Uncharacterized protein</fullName>
    </submittedName>
</protein>
<feature type="compositionally biased region" description="Polar residues" evidence="1">
    <location>
        <begin position="245"/>
        <end position="262"/>
    </location>
</feature>
<feature type="compositionally biased region" description="Low complexity" evidence="1">
    <location>
        <begin position="394"/>
        <end position="408"/>
    </location>
</feature>
<dbReference type="EMBL" id="KZ613822">
    <property type="protein sequence ID" value="PMD58497.1"/>
    <property type="molecule type" value="Genomic_DNA"/>
</dbReference>
<name>A0A2J6T655_9HELO</name>
<dbReference type="AlphaFoldDB" id="A0A2J6T655"/>
<feature type="compositionally biased region" description="Low complexity" evidence="1">
    <location>
        <begin position="334"/>
        <end position="344"/>
    </location>
</feature>
<dbReference type="RefSeq" id="XP_024735401.1">
    <property type="nucleotide sequence ID" value="XM_024883301.1"/>
</dbReference>
<accession>A0A2J6T655</accession>
<feature type="region of interest" description="Disordered" evidence="1">
    <location>
        <begin position="446"/>
        <end position="466"/>
    </location>
</feature>
<gene>
    <name evidence="2" type="ORF">K444DRAFT_631083</name>
</gene>
<dbReference type="OrthoDB" id="3902588at2759"/>
<keyword evidence="3" id="KW-1185">Reference proteome</keyword>
<reference evidence="2 3" key="1">
    <citation type="submission" date="2016-04" db="EMBL/GenBank/DDBJ databases">
        <title>A degradative enzymes factory behind the ericoid mycorrhizal symbiosis.</title>
        <authorList>
            <consortium name="DOE Joint Genome Institute"/>
            <person name="Martino E."/>
            <person name="Morin E."/>
            <person name="Grelet G."/>
            <person name="Kuo A."/>
            <person name="Kohler A."/>
            <person name="Daghino S."/>
            <person name="Barry K."/>
            <person name="Choi C."/>
            <person name="Cichocki N."/>
            <person name="Clum A."/>
            <person name="Copeland A."/>
            <person name="Hainaut M."/>
            <person name="Haridas S."/>
            <person name="Labutti K."/>
            <person name="Lindquist E."/>
            <person name="Lipzen A."/>
            <person name="Khouja H.-R."/>
            <person name="Murat C."/>
            <person name="Ohm R."/>
            <person name="Olson A."/>
            <person name="Spatafora J."/>
            <person name="Veneault-Fourrey C."/>
            <person name="Henrissat B."/>
            <person name="Grigoriev I."/>
            <person name="Martin F."/>
            <person name="Perotto S."/>
        </authorList>
    </citation>
    <scope>NUCLEOTIDE SEQUENCE [LARGE SCALE GENOMIC DNA]</scope>
    <source>
        <strain evidence="2 3">E</strain>
    </source>
</reference>